<accession>A0A8S5TTQ7</accession>
<evidence type="ECO:0000313" key="1">
    <source>
        <dbReference type="EMBL" id="DAF85589.1"/>
    </source>
</evidence>
<name>A0A8S5TTQ7_9CAUD</name>
<organism evidence="1">
    <name type="scientific">Siphoviridae sp. ct5jB2</name>
    <dbReference type="NCBI Taxonomy" id="2825337"/>
    <lineage>
        <taxon>Viruses</taxon>
        <taxon>Duplodnaviria</taxon>
        <taxon>Heunggongvirae</taxon>
        <taxon>Uroviricota</taxon>
        <taxon>Caudoviricetes</taxon>
    </lineage>
</organism>
<sequence>MLFLFATMCSDSFTTKLNTIIAIEYICIFGT</sequence>
<reference evidence="1" key="1">
    <citation type="journal article" date="2021" name="Proc. Natl. Acad. Sci. U.S.A.">
        <title>A Catalog of Tens of Thousands of Viruses from Human Metagenomes Reveals Hidden Associations with Chronic Diseases.</title>
        <authorList>
            <person name="Tisza M.J."/>
            <person name="Buck C.B."/>
        </authorList>
    </citation>
    <scope>NUCLEOTIDE SEQUENCE</scope>
    <source>
        <strain evidence="1">Ct5jB2</strain>
    </source>
</reference>
<protein>
    <submittedName>
        <fullName evidence="1">Uncharacterized protein</fullName>
    </submittedName>
</protein>
<dbReference type="EMBL" id="BK015927">
    <property type="protein sequence ID" value="DAF85589.1"/>
    <property type="molecule type" value="Genomic_DNA"/>
</dbReference>
<proteinExistence type="predicted"/>